<dbReference type="Pfam" id="PF22725">
    <property type="entry name" value="GFO_IDH_MocA_C3"/>
    <property type="match status" value="1"/>
</dbReference>
<comment type="similarity">
    <text evidence="1">Belongs to the Gfo/Idh/MocA family.</text>
</comment>
<feature type="domain" description="Gfo/Idh/MocA-like oxidoreductase N-terminal" evidence="3">
    <location>
        <begin position="4"/>
        <end position="122"/>
    </location>
</feature>
<dbReference type="RefSeq" id="WP_346754295.1">
    <property type="nucleotide sequence ID" value="NZ_JAUJEA010000010.1"/>
</dbReference>
<evidence type="ECO:0000256" key="2">
    <source>
        <dbReference type="ARBA" id="ARBA00023002"/>
    </source>
</evidence>
<evidence type="ECO:0000313" key="6">
    <source>
        <dbReference type="Proteomes" id="UP001172082"/>
    </source>
</evidence>
<evidence type="ECO:0000259" key="3">
    <source>
        <dbReference type="Pfam" id="PF01408"/>
    </source>
</evidence>
<dbReference type="InterPro" id="IPR036291">
    <property type="entry name" value="NAD(P)-bd_dom_sf"/>
</dbReference>
<dbReference type="Gene3D" id="3.40.50.720">
    <property type="entry name" value="NAD(P)-binding Rossmann-like Domain"/>
    <property type="match status" value="1"/>
</dbReference>
<name>A0ABT8KXY0_9BACT</name>
<reference evidence="5" key="1">
    <citation type="submission" date="2023-06" db="EMBL/GenBank/DDBJ databases">
        <title>Genomic of Parafulvivirga corallium.</title>
        <authorList>
            <person name="Wang G."/>
        </authorList>
    </citation>
    <scope>NUCLEOTIDE SEQUENCE</scope>
    <source>
        <strain evidence="5">BMA10</strain>
    </source>
</reference>
<dbReference type="PANTHER" id="PTHR42840:SF3">
    <property type="entry name" value="BINDING ROSSMANN FOLD OXIDOREDUCTASE, PUTATIVE (AFU_ORTHOLOGUE AFUA_2G10240)-RELATED"/>
    <property type="match status" value="1"/>
</dbReference>
<dbReference type="GO" id="GO:0050112">
    <property type="term" value="F:inositol 2-dehydrogenase (NAD+) activity"/>
    <property type="evidence" value="ECO:0007669"/>
    <property type="project" value="UniProtKB-EC"/>
</dbReference>
<gene>
    <name evidence="5" type="primary">iolG</name>
    <name evidence="5" type="ORF">QQ008_22955</name>
</gene>
<protein>
    <submittedName>
        <fullName evidence="5">Inositol 2-dehydrogenase</fullName>
        <ecNumber evidence="5">1.1.1.18</ecNumber>
    </submittedName>
</protein>
<dbReference type="SUPFAM" id="SSF51735">
    <property type="entry name" value="NAD(P)-binding Rossmann-fold domains"/>
    <property type="match status" value="1"/>
</dbReference>
<comment type="caution">
    <text evidence="5">The sequence shown here is derived from an EMBL/GenBank/DDBJ whole genome shotgun (WGS) entry which is preliminary data.</text>
</comment>
<dbReference type="EC" id="1.1.1.18" evidence="5"/>
<dbReference type="Pfam" id="PF01408">
    <property type="entry name" value="GFO_IDH_MocA"/>
    <property type="match status" value="1"/>
</dbReference>
<dbReference type="SUPFAM" id="SSF55347">
    <property type="entry name" value="Glyceraldehyde-3-phosphate dehydrogenase-like, C-terminal domain"/>
    <property type="match status" value="1"/>
</dbReference>
<dbReference type="Proteomes" id="UP001172082">
    <property type="component" value="Unassembled WGS sequence"/>
</dbReference>
<keyword evidence="6" id="KW-1185">Reference proteome</keyword>
<evidence type="ECO:0000259" key="4">
    <source>
        <dbReference type="Pfam" id="PF22725"/>
    </source>
</evidence>
<evidence type="ECO:0000256" key="1">
    <source>
        <dbReference type="ARBA" id="ARBA00010928"/>
    </source>
</evidence>
<dbReference type="EMBL" id="JAUJEA010000010">
    <property type="protein sequence ID" value="MDN5204270.1"/>
    <property type="molecule type" value="Genomic_DNA"/>
</dbReference>
<organism evidence="5 6">
    <name type="scientific">Splendidivirga corallicola</name>
    <dbReference type="NCBI Taxonomy" id="3051826"/>
    <lineage>
        <taxon>Bacteria</taxon>
        <taxon>Pseudomonadati</taxon>
        <taxon>Bacteroidota</taxon>
        <taxon>Cytophagia</taxon>
        <taxon>Cytophagales</taxon>
        <taxon>Splendidivirgaceae</taxon>
        <taxon>Splendidivirga</taxon>
    </lineage>
</organism>
<accession>A0ABT8KXY0</accession>
<dbReference type="InterPro" id="IPR030827">
    <property type="entry name" value="Myo_inos_IolG"/>
</dbReference>
<keyword evidence="2 5" id="KW-0560">Oxidoreductase</keyword>
<dbReference type="Gene3D" id="3.30.360.10">
    <property type="entry name" value="Dihydrodipicolinate Reductase, domain 2"/>
    <property type="match status" value="1"/>
</dbReference>
<dbReference type="NCBIfam" id="TIGR04380">
    <property type="entry name" value="myo_inos_iolG"/>
    <property type="match status" value="1"/>
</dbReference>
<dbReference type="PANTHER" id="PTHR42840">
    <property type="entry name" value="NAD(P)-BINDING ROSSMANN-FOLD SUPERFAMILY PROTEIN-RELATED"/>
    <property type="match status" value="1"/>
</dbReference>
<proteinExistence type="inferred from homology"/>
<sequence>MKPLKVGIIGLGRIGKIHLDNLLKIPTVEVVTAVNPSEAGQSYAKALGVPNTTSDADELFDNTEIDAVIISSSTDTHAQYAVRGAAAGKAIFCEKPLDLSLETVKGTLEKVNAAGVPLMVAFNQRFDQNFSAIRSAVVSGQIGELHTLHIISRDPGPPPIAYIKTSGGLFKDMTIHDFDMARFIVGSEVAEVFAKGHNLVDPAIGEAGDIDTGIVTLTFENNATAVIENSRKAIYGYDQRLEVFGSKGMMKCENPLKTVNQFYNESGGHTDRNLDFFIDRYEKAYQLEIEAFTSALANNRPMPVTGEDGLQALLIAEAANRSLAESRPVKLKEIQL</sequence>
<dbReference type="InterPro" id="IPR000683">
    <property type="entry name" value="Gfo/Idh/MocA-like_OxRdtase_N"/>
</dbReference>
<feature type="domain" description="GFO/IDH/MocA-like oxidoreductase" evidence="4">
    <location>
        <begin position="131"/>
        <end position="250"/>
    </location>
</feature>
<evidence type="ECO:0000313" key="5">
    <source>
        <dbReference type="EMBL" id="MDN5204270.1"/>
    </source>
</evidence>
<dbReference type="InterPro" id="IPR055170">
    <property type="entry name" value="GFO_IDH_MocA-like_dom"/>
</dbReference>